<protein>
    <submittedName>
        <fullName evidence="2">Uncharacterized protein</fullName>
    </submittedName>
</protein>
<name>A0A5D2NWB5_GOSTO</name>
<dbReference type="Proteomes" id="UP000322667">
    <property type="component" value="Chromosome A10"/>
</dbReference>
<proteinExistence type="predicted"/>
<gene>
    <name evidence="2" type="ORF">ES332_A10G221100v1</name>
</gene>
<dbReference type="AlphaFoldDB" id="A0A5D2NWB5"/>
<reference evidence="2 3" key="1">
    <citation type="submission" date="2019-07" db="EMBL/GenBank/DDBJ databases">
        <title>WGS assembly of Gossypium tomentosum.</title>
        <authorList>
            <person name="Chen Z.J."/>
            <person name="Sreedasyam A."/>
            <person name="Ando A."/>
            <person name="Song Q."/>
            <person name="De L."/>
            <person name="Hulse-Kemp A."/>
            <person name="Ding M."/>
            <person name="Ye W."/>
            <person name="Kirkbride R."/>
            <person name="Jenkins J."/>
            <person name="Plott C."/>
            <person name="Lovell J."/>
            <person name="Lin Y.-M."/>
            <person name="Vaughn R."/>
            <person name="Liu B."/>
            <person name="Li W."/>
            <person name="Simpson S."/>
            <person name="Scheffler B."/>
            <person name="Saski C."/>
            <person name="Grover C."/>
            <person name="Hu G."/>
            <person name="Conover J."/>
            <person name="Carlson J."/>
            <person name="Shu S."/>
            <person name="Boston L."/>
            <person name="Williams M."/>
            <person name="Peterson D."/>
            <person name="Mcgee K."/>
            <person name="Jones D."/>
            <person name="Wendel J."/>
            <person name="Stelly D."/>
            <person name="Grimwood J."/>
            <person name="Schmutz J."/>
        </authorList>
    </citation>
    <scope>NUCLEOTIDE SEQUENCE [LARGE SCALE GENOMIC DNA]</scope>
    <source>
        <strain evidence="2">7179.01</strain>
    </source>
</reference>
<feature type="region of interest" description="Disordered" evidence="1">
    <location>
        <begin position="104"/>
        <end position="125"/>
    </location>
</feature>
<evidence type="ECO:0000256" key="1">
    <source>
        <dbReference type="SAM" id="MobiDB-lite"/>
    </source>
</evidence>
<accession>A0A5D2NWB5</accession>
<sequence length="125" mass="13833">MRTKWDIIPKYRGPFTPSLFSISSARVYKNPSSHYHRTVAPPPYLVAVRCKHGPFGLIPKGSRSPSLFLVDKNQKKGLHLPLVPTTEERSPARQSRAIPMRWCQTRGRPMIGAPSGGGAREEAGG</sequence>
<dbReference type="EMBL" id="CM017619">
    <property type="protein sequence ID" value="TYI07335.1"/>
    <property type="molecule type" value="Genomic_DNA"/>
</dbReference>
<organism evidence="2 3">
    <name type="scientific">Gossypium tomentosum</name>
    <name type="common">Hawaiian cotton</name>
    <name type="synonym">Gossypium sandvicense</name>
    <dbReference type="NCBI Taxonomy" id="34277"/>
    <lineage>
        <taxon>Eukaryota</taxon>
        <taxon>Viridiplantae</taxon>
        <taxon>Streptophyta</taxon>
        <taxon>Embryophyta</taxon>
        <taxon>Tracheophyta</taxon>
        <taxon>Spermatophyta</taxon>
        <taxon>Magnoliopsida</taxon>
        <taxon>eudicotyledons</taxon>
        <taxon>Gunneridae</taxon>
        <taxon>Pentapetalae</taxon>
        <taxon>rosids</taxon>
        <taxon>malvids</taxon>
        <taxon>Malvales</taxon>
        <taxon>Malvaceae</taxon>
        <taxon>Malvoideae</taxon>
        <taxon>Gossypium</taxon>
    </lineage>
</organism>
<evidence type="ECO:0000313" key="3">
    <source>
        <dbReference type="Proteomes" id="UP000322667"/>
    </source>
</evidence>
<keyword evidence="3" id="KW-1185">Reference proteome</keyword>
<evidence type="ECO:0000313" key="2">
    <source>
        <dbReference type="EMBL" id="TYI07335.1"/>
    </source>
</evidence>